<dbReference type="Gene3D" id="2.130.10.10">
    <property type="entry name" value="YVTN repeat-like/Quinoprotein amine dehydrogenase"/>
    <property type="match status" value="1"/>
</dbReference>
<dbReference type="SUPFAM" id="SSF51004">
    <property type="entry name" value="C-terminal (heme d1) domain of cytochrome cd1-nitrite reductase"/>
    <property type="match status" value="1"/>
</dbReference>
<evidence type="ECO:0000313" key="2">
    <source>
        <dbReference type="EMBL" id="GAA3392924.1"/>
    </source>
</evidence>
<reference evidence="3" key="1">
    <citation type="journal article" date="2019" name="Int. J. Syst. Evol. Microbiol.">
        <title>The Global Catalogue of Microorganisms (GCM) 10K type strain sequencing project: providing services to taxonomists for standard genome sequencing and annotation.</title>
        <authorList>
            <consortium name="The Broad Institute Genomics Platform"/>
            <consortium name="The Broad Institute Genome Sequencing Center for Infectious Disease"/>
            <person name="Wu L."/>
            <person name="Ma J."/>
        </authorList>
    </citation>
    <scope>NUCLEOTIDE SEQUENCE [LARGE SCALE GENOMIC DNA]</scope>
    <source>
        <strain evidence="3">JCM 9458</strain>
    </source>
</reference>
<comment type="similarity">
    <text evidence="1">Belongs to the cycloisomerase 2 family.</text>
</comment>
<dbReference type="InterPro" id="IPR011048">
    <property type="entry name" value="Haem_d1_sf"/>
</dbReference>
<dbReference type="InterPro" id="IPR019405">
    <property type="entry name" value="Lactonase_7-beta_prop"/>
</dbReference>
<dbReference type="RefSeq" id="WP_345731263.1">
    <property type="nucleotide sequence ID" value="NZ_BAAAYN010000040.1"/>
</dbReference>
<name>A0ABP6T555_9ACTN</name>
<dbReference type="PANTHER" id="PTHR30344:SF1">
    <property type="entry name" value="6-PHOSPHOGLUCONOLACTONASE"/>
    <property type="match status" value="1"/>
</dbReference>
<organism evidence="2 3">
    <name type="scientific">Cryptosporangium minutisporangium</name>
    <dbReference type="NCBI Taxonomy" id="113569"/>
    <lineage>
        <taxon>Bacteria</taxon>
        <taxon>Bacillati</taxon>
        <taxon>Actinomycetota</taxon>
        <taxon>Actinomycetes</taxon>
        <taxon>Cryptosporangiales</taxon>
        <taxon>Cryptosporangiaceae</taxon>
        <taxon>Cryptosporangium</taxon>
    </lineage>
</organism>
<dbReference type="InterPro" id="IPR050282">
    <property type="entry name" value="Cycloisomerase_2"/>
</dbReference>
<dbReference type="InterPro" id="IPR015943">
    <property type="entry name" value="WD40/YVTN_repeat-like_dom_sf"/>
</dbReference>
<evidence type="ECO:0000313" key="3">
    <source>
        <dbReference type="Proteomes" id="UP001501676"/>
    </source>
</evidence>
<dbReference type="EMBL" id="BAAAYN010000040">
    <property type="protein sequence ID" value="GAA3392924.1"/>
    <property type="molecule type" value="Genomic_DNA"/>
</dbReference>
<dbReference type="Proteomes" id="UP001501676">
    <property type="component" value="Unassembled WGS sequence"/>
</dbReference>
<keyword evidence="3" id="KW-1185">Reference proteome</keyword>
<dbReference type="PANTHER" id="PTHR30344">
    <property type="entry name" value="6-PHOSPHOGLUCONOLACTONASE-RELATED"/>
    <property type="match status" value="1"/>
</dbReference>
<sequence length="334" mass="34157">MNTLAVGSYTSDMNGSGDGLTVLPGGHLAVASPSYVIADAGTLYAVHEGEGTVASYTLADGGALRPLSTQPTGGASPCHLARVGAHTTVPAGRHPEGRLPVPGGHLVVANYSSGSVSVHPVSLGRIGPRTDLVQHVGAGPDPDRQEGPHPHQILVGADGTITVVDLGLDRLIHYRLDDGALTRTGETVLPPGSGPRHAVVHPSRRWYVAAELAAAVLTLENDVVVATTPATTSDEPTLPSGIVLSPDGRYLYLANRGADTVATFHLDDAGIPALVSEVPSGGVWPRDLALTGDGLVVANERSHTLVFLDLADGVPVPGGRTVEVASPTCVRPVA</sequence>
<comment type="caution">
    <text evidence="2">The sequence shown here is derived from an EMBL/GenBank/DDBJ whole genome shotgun (WGS) entry which is preliminary data.</text>
</comment>
<evidence type="ECO:0000256" key="1">
    <source>
        <dbReference type="ARBA" id="ARBA00005564"/>
    </source>
</evidence>
<accession>A0ABP6T555</accession>
<gene>
    <name evidence="2" type="ORF">GCM10020369_56440</name>
</gene>
<dbReference type="Pfam" id="PF10282">
    <property type="entry name" value="Lactonase"/>
    <property type="match status" value="1"/>
</dbReference>
<proteinExistence type="inferred from homology"/>
<protein>
    <submittedName>
        <fullName evidence="2">Lactonase family protein</fullName>
    </submittedName>
</protein>